<accession>A0A7W7ZBS6</accession>
<proteinExistence type="predicted"/>
<dbReference type="RefSeq" id="WP_184215291.1">
    <property type="nucleotide sequence ID" value="NZ_JACHIP010000002.1"/>
</dbReference>
<evidence type="ECO:0000313" key="2">
    <source>
        <dbReference type="Proteomes" id="UP000540989"/>
    </source>
</evidence>
<keyword evidence="2" id="KW-1185">Reference proteome</keyword>
<comment type="caution">
    <text evidence="1">The sequence shown here is derived from an EMBL/GenBank/DDBJ whole genome shotgun (WGS) entry which is preliminary data.</text>
</comment>
<protein>
    <submittedName>
        <fullName evidence="1">Uncharacterized protein YuzE</fullName>
    </submittedName>
</protein>
<gene>
    <name evidence="1" type="ORF">HDF16_001618</name>
</gene>
<evidence type="ECO:0000313" key="1">
    <source>
        <dbReference type="EMBL" id="MBB5056933.1"/>
    </source>
</evidence>
<organism evidence="1 2">
    <name type="scientific">Granulicella aggregans</name>
    <dbReference type="NCBI Taxonomy" id="474949"/>
    <lineage>
        <taxon>Bacteria</taxon>
        <taxon>Pseudomonadati</taxon>
        <taxon>Acidobacteriota</taxon>
        <taxon>Terriglobia</taxon>
        <taxon>Terriglobales</taxon>
        <taxon>Acidobacteriaceae</taxon>
        <taxon>Granulicella</taxon>
    </lineage>
</organism>
<dbReference type="Proteomes" id="UP000540989">
    <property type="component" value="Unassembled WGS sequence"/>
</dbReference>
<name>A0A7W7ZBS6_9BACT</name>
<dbReference type="AlphaFoldDB" id="A0A7W7ZBS6"/>
<dbReference type="EMBL" id="JACHIP010000002">
    <property type="protein sequence ID" value="MBB5056933.1"/>
    <property type="molecule type" value="Genomic_DNA"/>
</dbReference>
<sequence length="83" mass="9291">MDERKAELKVKYDAVGDVLYLSIGEPTSAFSEEGPDGLVFRRDMGTDEVVGVTIIDFTKRVENRRDFSLSLPFAPNPRLLVEA</sequence>
<reference evidence="1 2" key="1">
    <citation type="submission" date="2020-08" db="EMBL/GenBank/DDBJ databases">
        <title>Genomic Encyclopedia of Type Strains, Phase IV (KMG-V): Genome sequencing to study the core and pangenomes of soil and plant-associated prokaryotes.</title>
        <authorList>
            <person name="Whitman W."/>
        </authorList>
    </citation>
    <scope>NUCLEOTIDE SEQUENCE [LARGE SCALE GENOMIC DNA]</scope>
    <source>
        <strain evidence="1 2">M8UP14</strain>
    </source>
</reference>